<evidence type="ECO:0000256" key="5">
    <source>
        <dbReference type="ARBA" id="ARBA00023136"/>
    </source>
</evidence>
<organism evidence="7 8">
    <name type="scientific">Actinomarinicola tropica</name>
    <dbReference type="NCBI Taxonomy" id="2789776"/>
    <lineage>
        <taxon>Bacteria</taxon>
        <taxon>Bacillati</taxon>
        <taxon>Actinomycetota</taxon>
        <taxon>Acidimicrobiia</taxon>
        <taxon>Acidimicrobiales</taxon>
        <taxon>Iamiaceae</taxon>
        <taxon>Actinomarinicola</taxon>
    </lineage>
</organism>
<dbReference type="PANTHER" id="PTHR30028">
    <property type="entry name" value="UPF0014 INNER MEMBRANE PROTEIN YBBM-RELATED"/>
    <property type="match status" value="1"/>
</dbReference>
<keyword evidence="5 6" id="KW-0472">Membrane</keyword>
<proteinExistence type="inferred from homology"/>
<dbReference type="KEGG" id="atq:GH723_12405"/>
<evidence type="ECO:0000256" key="1">
    <source>
        <dbReference type="ARBA" id="ARBA00004141"/>
    </source>
</evidence>
<accession>A0A5Q2RRM1</accession>
<keyword evidence="8" id="KW-1185">Reference proteome</keyword>
<dbReference type="GO" id="GO:0005886">
    <property type="term" value="C:plasma membrane"/>
    <property type="evidence" value="ECO:0007669"/>
    <property type="project" value="TreeGrafter"/>
</dbReference>
<feature type="transmembrane region" description="Helical" evidence="6">
    <location>
        <begin position="216"/>
        <end position="241"/>
    </location>
</feature>
<feature type="transmembrane region" description="Helical" evidence="6">
    <location>
        <begin position="64"/>
        <end position="82"/>
    </location>
</feature>
<gene>
    <name evidence="7" type="primary">fetB</name>
    <name evidence="7" type="ORF">GH723_12405</name>
</gene>
<dbReference type="Proteomes" id="UP000334019">
    <property type="component" value="Chromosome"/>
</dbReference>
<comment type="subcellular location">
    <subcellularLocation>
        <location evidence="1">Membrane</location>
        <topology evidence="1">Multi-pass membrane protein</topology>
    </subcellularLocation>
</comment>
<feature type="transmembrane region" description="Helical" evidence="6">
    <location>
        <begin position="39"/>
        <end position="58"/>
    </location>
</feature>
<reference evidence="7 8" key="1">
    <citation type="submission" date="2019-11" db="EMBL/GenBank/DDBJ databases">
        <authorList>
            <person name="He Y."/>
        </authorList>
    </citation>
    <scope>NUCLEOTIDE SEQUENCE [LARGE SCALE GENOMIC DNA]</scope>
    <source>
        <strain evidence="7 8">SCSIO 58843</strain>
    </source>
</reference>
<feature type="transmembrane region" description="Helical" evidence="6">
    <location>
        <begin position="94"/>
        <end position="117"/>
    </location>
</feature>
<dbReference type="EMBL" id="CP045851">
    <property type="protein sequence ID" value="QGG95835.1"/>
    <property type="molecule type" value="Genomic_DNA"/>
</dbReference>
<dbReference type="Pfam" id="PF03649">
    <property type="entry name" value="UPF0014"/>
    <property type="match status" value="1"/>
</dbReference>
<dbReference type="PANTHER" id="PTHR30028:SF0">
    <property type="entry name" value="PROTEIN ALUMINUM SENSITIVE 3"/>
    <property type="match status" value="1"/>
</dbReference>
<sequence length="260" mass="27396">MSEGDVGWLELAASLLLVATAVGLSVWRRLGLEATIAWASTRAAVQLLLVGSALTLVVDPDQPVAWSWLWVVLMVGFAAVTIQRRAPEVPGLLPVGFVAISAAATVSLGVVFLLGIFPVEGRTVVPVAGMMIGNSMKDAVVAARRIVGELSDKRDEVEARLALGQPWQVASRSYLRSALRTALTSQIETTKSVGLVFLPGAMTGLILAGVDPVDAVLVQLALMYLILGSVATVVVVVGVGLTRQLFTADHRLVRLERVAG</sequence>
<dbReference type="AlphaFoldDB" id="A0A5Q2RRM1"/>
<keyword evidence="4 6" id="KW-1133">Transmembrane helix</keyword>
<evidence type="ECO:0000256" key="4">
    <source>
        <dbReference type="ARBA" id="ARBA00022989"/>
    </source>
</evidence>
<evidence type="ECO:0000256" key="2">
    <source>
        <dbReference type="ARBA" id="ARBA00005268"/>
    </source>
</evidence>
<evidence type="ECO:0000256" key="3">
    <source>
        <dbReference type="ARBA" id="ARBA00022692"/>
    </source>
</evidence>
<dbReference type="RefSeq" id="WP_153759941.1">
    <property type="nucleotide sequence ID" value="NZ_CP045851.1"/>
</dbReference>
<feature type="transmembrane region" description="Helical" evidence="6">
    <location>
        <begin position="6"/>
        <end position="27"/>
    </location>
</feature>
<evidence type="ECO:0000256" key="6">
    <source>
        <dbReference type="SAM" id="Phobius"/>
    </source>
</evidence>
<comment type="similarity">
    <text evidence="2">Belongs to the UPF0014 family.</text>
</comment>
<evidence type="ECO:0000313" key="8">
    <source>
        <dbReference type="Proteomes" id="UP000334019"/>
    </source>
</evidence>
<evidence type="ECO:0000313" key="7">
    <source>
        <dbReference type="EMBL" id="QGG95835.1"/>
    </source>
</evidence>
<keyword evidence="3 6" id="KW-0812">Transmembrane</keyword>
<dbReference type="InterPro" id="IPR005226">
    <property type="entry name" value="UPF0014_fam"/>
</dbReference>
<protein>
    <submittedName>
        <fullName evidence="7">Iron export ABC transporter permease subunit FetB</fullName>
    </submittedName>
</protein>
<name>A0A5Q2RRM1_9ACTN</name>
<feature type="transmembrane region" description="Helical" evidence="6">
    <location>
        <begin position="193"/>
        <end position="210"/>
    </location>
</feature>